<keyword evidence="6" id="KW-1185">Reference proteome</keyword>
<dbReference type="InterPro" id="IPR018060">
    <property type="entry name" value="HTH_AraC"/>
</dbReference>
<evidence type="ECO:0000256" key="3">
    <source>
        <dbReference type="ARBA" id="ARBA00023163"/>
    </source>
</evidence>
<dbReference type="Proteomes" id="UP000245412">
    <property type="component" value="Unassembled WGS sequence"/>
</dbReference>
<dbReference type="GO" id="GO:0003700">
    <property type="term" value="F:DNA-binding transcription factor activity"/>
    <property type="evidence" value="ECO:0007669"/>
    <property type="project" value="InterPro"/>
</dbReference>
<dbReference type="InterPro" id="IPR020449">
    <property type="entry name" value="Tscrpt_reg_AraC-type_HTH"/>
</dbReference>
<dbReference type="SUPFAM" id="SSF46689">
    <property type="entry name" value="Homeodomain-like"/>
    <property type="match status" value="1"/>
</dbReference>
<name>A0AB73T999_9FIRM</name>
<evidence type="ECO:0000313" key="6">
    <source>
        <dbReference type="Proteomes" id="UP000245412"/>
    </source>
</evidence>
<keyword evidence="3" id="KW-0804">Transcription</keyword>
<dbReference type="GO" id="GO:0043565">
    <property type="term" value="F:sequence-specific DNA binding"/>
    <property type="evidence" value="ECO:0007669"/>
    <property type="project" value="InterPro"/>
</dbReference>
<evidence type="ECO:0000313" key="5">
    <source>
        <dbReference type="EMBL" id="PWJ78812.1"/>
    </source>
</evidence>
<dbReference type="EMBL" id="QGGY01000001">
    <property type="protein sequence ID" value="PWJ78812.1"/>
    <property type="molecule type" value="Genomic_DNA"/>
</dbReference>
<sequence>MINLKVNSDIFSENGRVKKASAMGGLSKLFRKYKKESFNRYLTFIRVKRAVELMELNPEVFVKDITAKVGFNDQFHFSRIFRSYTGICPTDYMEQIEDKNYYSYGDENKCHVSGSDRLNPKIDGHIES</sequence>
<protein>
    <submittedName>
        <fullName evidence="5">Helix-turn-helix protein</fullName>
    </submittedName>
</protein>
<proteinExistence type="predicted"/>
<comment type="caution">
    <text evidence="5">The sequence shown here is derived from an EMBL/GenBank/DDBJ whole genome shotgun (WGS) entry which is preliminary data.</text>
</comment>
<evidence type="ECO:0000259" key="4">
    <source>
        <dbReference type="PROSITE" id="PS01124"/>
    </source>
</evidence>
<dbReference type="Pfam" id="PF12833">
    <property type="entry name" value="HTH_18"/>
    <property type="match status" value="1"/>
</dbReference>
<dbReference type="PROSITE" id="PS01124">
    <property type="entry name" value="HTH_ARAC_FAMILY_2"/>
    <property type="match status" value="1"/>
</dbReference>
<dbReference type="RefSeq" id="WP_109624256.1">
    <property type="nucleotide sequence ID" value="NZ_JANKBI010000001.1"/>
</dbReference>
<keyword evidence="1" id="KW-0805">Transcription regulation</keyword>
<keyword evidence="2" id="KW-0238">DNA-binding</keyword>
<dbReference type="PRINTS" id="PR00032">
    <property type="entry name" value="HTHARAC"/>
</dbReference>
<dbReference type="Gene3D" id="1.10.10.60">
    <property type="entry name" value="Homeodomain-like"/>
    <property type="match status" value="1"/>
</dbReference>
<dbReference type="PANTHER" id="PTHR43280">
    <property type="entry name" value="ARAC-FAMILY TRANSCRIPTIONAL REGULATOR"/>
    <property type="match status" value="1"/>
</dbReference>
<dbReference type="AlphaFoldDB" id="A0AB73T999"/>
<accession>A0AB73T999</accession>
<dbReference type="InterPro" id="IPR009057">
    <property type="entry name" value="Homeodomain-like_sf"/>
</dbReference>
<reference evidence="5 6" key="1">
    <citation type="submission" date="2018-05" db="EMBL/GenBank/DDBJ databases">
        <authorList>
            <person name="Goeker M."/>
            <person name="Huntemann M."/>
            <person name="Clum A."/>
            <person name="Pillay M."/>
            <person name="Palaniappan K."/>
            <person name="Varghese N."/>
            <person name="Mikhailova N."/>
            <person name="Stamatis D."/>
            <person name="Reddy T."/>
            <person name="Daum C."/>
            <person name="Shapiro N."/>
            <person name="Ivanova N."/>
            <person name="Kyrpides N."/>
            <person name="Woyke T."/>
        </authorList>
    </citation>
    <scope>NUCLEOTIDE SEQUENCE [LARGE SCALE GENOMIC DNA]</scope>
    <source>
        <strain evidence="5 6">DSM 26524</strain>
    </source>
</reference>
<feature type="domain" description="HTH araC/xylS-type" evidence="4">
    <location>
        <begin position="26"/>
        <end position="95"/>
    </location>
</feature>
<gene>
    <name evidence="5" type="ORF">C7383_101181</name>
</gene>
<evidence type="ECO:0000256" key="1">
    <source>
        <dbReference type="ARBA" id="ARBA00023015"/>
    </source>
</evidence>
<dbReference type="PANTHER" id="PTHR43280:SF2">
    <property type="entry name" value="HTH-TYPE TRANSCRIPTIONAL REGULATOR EXSA"/>
    <property type="match status" value="1"/>
</dbReference>
<organism evidence="5 6">
    <name type="scientific">Murimonas intestini</name>
    <dbReference type="NCBI Taxonomy" id="1337051"/>
    <lineage>
        <taxon>Bacteria</taxon>
        <taxon>Bacillati</taxon>
        <taxon>Bacillota</taxon>
        <taxon>Clostridia</taxon>
        <taxon>Lachnospirales</taxon>
        <taxon>Lachnospiraceae</taxon>
        <taxon>Murimonas</taxon>
    </lineage>
</organism>
<evidence type="ECO:0000256" key="2">
    <source>
        <dbReference type="ARBA" id="ARBA00023125"/>
    </source>
</evidence>
<dbReference type="SMART" id="SM00342">
    <property type="entry name" value="HTH_ARAC"/>
    <property type="match status" value="1"/>
</dbReference>